<protein>
    <submittedName>
        <fullName evidence="3">Nucleotide-binding universal stress protein, UspA family</fullName>
    </submittedName>
</protein>
<dbReference type="InterPro" id="IPR006015">
    <property type="entry name" value="Universal_stress_UspA"/>
</dbReference>
<dbReference type="AlphaFoldDB" id="A0A1M7FKP0"/>
<gene>
    <name evidence="3" type="ORF">SAMN05444171_6208</name>
</gene>
<dbReference type="RefSeq" id="WP_074827238.1">
    <property type="nucleotide sequence ID" value="NZ_FNTI01000001.1"/>
</dbReference>
<evidence type="ECO:0000313" key="3">
    <source>
        <dbReference type="EMBL" id="SEE08678.1"/>
    </source>
</evidence>
<evidence type="ECO:0000259" key="2">
    <source>
        <dbReference type="Pfam" id="PF00582"/>
    </source>
</evidence>
<dbReference type="InterPro" id="IPR006016">
    <property type="entry name" value="UspA"/>
</dbReference>
<feature type="domain" description="UspA" evidence="2">
    <location>
        <begin position="1"/>
        <end position="137"/>
    </location>
</feature>
<dbReference type="SUPFAM" id="SSF52402">
    <property type="entry name" value="Adenine nucleotide alpha hydrolases-like"/>
    <property type="match status" value="1"/>
</dbReference>
<accession>A0A1M7FKP0</accession>
<organism evidence="3 4">
    <name type="scientific">Bradyrhizobium lablabi</name>
    <dbReference type="NCBI Taxonomy" id="722472"/>
    <lineage>
        <taxon>Bacteria</taxon>
        <taxon>Pseudomonadati</taxon>
        <taxon>Pseudomonadota</taxon>
        <taxon>Alphaproteobacteria</taxon>
        <taxon>Hyphomicrobiales</taxon>
        <taxon>Nitrobacteraceae</taxon>
        <taxon>Bradyrhizobium</taxon>
    </lineage>
</organism>
<reference evidence="3 4" key="1">
    <citation type="submission" date="2016-10" db="EMBL/GenBank/DDBJ databases">
        <authorList>
            <person name="de Groot N.N."/>
        </authorList>
    </citation>
    <scope>NUCLEOTIDE SEQUENCE [LARGE SCALE GENOMIC DNA]</scope>
    <source>
        <strain evidence="3 4">GAS522</strain>
    </source>
</reference>
<sequence>MYRNILLAYDGSPDGREALVQAEKLASISGAMVHVLAILDPSENLLVVEGMSFIPDNQRFGMQSALDAGVRRLQCAGCAAANDIRYGKPAEQIVLFAREMKADLIVVGHRDQGAVARWLNGSVGATILHHPPCSVLIAVKSERKKSNVAPIRKTQAR</sequence>
<dbReference type="Pfam" id="PF00582">
    <property type="entry name" value="Usp"/>
    <property type="match status" value="1"/>
</dbReference>
<evidence type="ECO:0000313" key="4">
    <source>
        <dbReference type="Proteomes" id="UP000183208"/>
    </source>
</evidence>
<proteinExistence type="inferred from homology"/>
<dbReference type="Proteomes" id="UP000183208">
    <property type="component" value="Unassembled WGS sequence"/>
</dbReference>
<evidence type="ECO:0000256" key="1">
    <source>
        <dbReference type="ARBA" id="ARBA00008791"/>
    </source>
</evidence>
<dbReference type="Gene3D" id="3.40.50.620">
    <property type="entry name" value="HUPs"/>
    <property type="match status" value="1"/>
</dbReference>
<dbReference type="OrthoDB" id="5564966at2"/>
<dbReference type="PANTHER" id="PTHR46268:SF6">
    <property type="entry name" value="UNIVERSAL STRESS PROTEIN UP12"/>
    <property type="match status" value="1"/>
</dbReference>
<dbReference type="InterPro" id="IPR014729">
    <property type="entry name" value="Rossmann-like_a/b/a_fold"/>
</dbReference>
<dbReference type="CDD" id="cd00293">
    <property type="entry name" value="USP-like"/>
    <property type="match status" value="1"/>
</dbReference>
<name>A0A1M7FKP0_9BRAD</name>
<comment type="similarity">
    <text evidence="1">Belongs to the universal stress protein A family.</text>
</comment>
<dbReference type="PANTHER" id="PTHR46268">
    <property type="entry name" value="STRESS RESPONSE PROTEIN NHAX"/>
    <property type="match status" value="1"/>
</dbReference>
<dbReference type="EMBL" id="FNTI01000001">
    <property type="protein sequence ID" value="SEE08678.1"/>
    <property type="molecule type" value="Genomic_DNA"/>
</dbReference>
<dbReference type="PRINTS" id="PR01438">
    <property type="entry name" value="UNVRSLSTRESS"/>
</dbReference>